<dbReference type="KEGG" id="vg:16747448"/>
<organism evidence="1 2">
    <name type="scientific">Suid betaherpesvirus 2</name>
    <dbReference type="NCBI Taxonomy" id="1608255"/>
    <lineage>
        <taxon>Viruses</taxon>
        <taxon>Duplodnaviria</taxon>
        <taxon>Heunggongvirae</taxon>
        <taxon>Peploviricota</taxon>
        <taxon>Herviviricetes</taxon>
        <taxon>Herpesvirales</taxon>
        <taxon>Orthoherpesviridae</taxon>
        <taxon>Betaherpesvirinae</taxon>
        <taxon>Roseolovirus</taxon>
        <taxon>Roseolovirus suidbeta2</taxon>
    </lineage>
</organism>
<accession>U3GVA9</accession>
<protein>
    <submittedName>
        <fullName evidence="1">Terminase ATPase subunit</fullName>
    </submittedName>
</protein>
<evidence type="ECO:0000313" key="1">
    <source>
        <dbReference type="EMBL" id="AGT99253.1"/>
    </source>
</evidence>
<dbReference type="GeneID" id="16747448"/>
<dbReference type="Proteomes" id="UP000243849">
    <property type="component" value="Segment"/>
</dbReference>
<reference evidence="1 2" key="1">
    <citation type="submission" date="2013-05" db="EMBL/GenBank/DDBJ databases">
        <title>Genome organization and molecular characterization of porcine cytomegalovirus.</title>
        <authorList>
            <person name="Gu W."/>
            <person name="Zhou L."/>
            <person name="Ge X."/>
            <person name="Guo X."/>
            <person name="Yang H."/>
        </authorList>
    </citation>
    <scope>NUCLEOTIDE SEQUENCE [LARGE SCALE GENOMIC DNA]</scope>
    <source>
        <strain evidence="1 2">BJ09</strain>
    </source>
</reference>
<gene>
    <name evidence="1" type="primary">U60B</name>
</gene>
<name>U3GVA9_9BETA</name>
<dbReference type="EMBL" id="KF017583">
    <property type="protein sequence ID" value="AGT99253.1"/>
    <property type="molecule type" value="Genomic_DNA"/>
</dbReference>
<proteinExistence type="predicted"/>
<sequence>MTYSIFREVLLNLVRKHVLSFPVLVDDINKIFVVA</sequence>
<keyword evidence="2" id="KW-1185">Reference proteome</keyword>
<evidence type="ECO:0000313" key="2">
    <source>
        <dbReference type="Proteomes" id="UP000243849"/>
    </source>
</evidence>
<dbReference type="RefSeq" id="YP_008492998.1">
    <property type="nucleotide sequence ID" value="NC_022233.1"/>
</dbReference>